<evidence type="ECO:0000313" key="1">
    <source>
        <dbReference type="EMBL" id="KOX67257.1"/>
    </source>
</evidence>
<reference evidence="1 2" key="1">
    <citation type="submission" date="2015-07" db="EMBL/GenBank/DDBJ databases">
        <title>The genome of Melipona quadrifasciata.</title>
        <authorList>
            <person name="Pan H."/>
            <person name="Kapheim K."/>
        </authorList>
    </citation>
    <scope>NUCLEOTIDE SEQUENCE [LARGE SCALE GENOMIC DNA]</scope>
    <source>
        <strain evidence="1">0111107301</strain>
        <tissue evidence="1">Whole body</tissue>
    </source>
</reference>
<dbReference type="AlphaFoldDB" id="A0A0M8ZMS5"/>
<dbReference type="Proteomes" id="UP000053105">
    <property type="component" value="Unassembled WGS sequence"/>
</dbReference>
<dbReference type="OrthoDB" id="190098at2759"/>
<name>A0A0M8ZMS5_9HYME</name>
<gene>
    <name evidence="1" type="ORF">WN51_00039</name>
</gene>
<keyword evidence="2" id="KW-1185">Reference proteome</keyword>
<sequence>MTIPAGKYSDDSRAIKIGDYVVVKIEDANSNSLMATPLYHSSITEYAFSSVS</sequence>
<dbReference type="EMBL" id="KQ438265">
    <property type="protein sequence ID" value="KOX67257.1"/>
    <property type="molecule type" value="Genomic_DNA"/>
</dbReference>
<evidence type="ECO:0000313" key="2">
    <source>
        <dbReference type="Proteomes" id="UP000053105"/>
    </source>
</evidence>
<protein>
    <submittedName>
        <fullName evidence="1">Uncharacterized protein</fullName>
    </submittedName>
</protein>
<organism evidence="1 2">
    <name type="scientific">Melipona quadrifasciata</name>
    <dbReference type="NCBI Taxonomy" id="166423"/>
    <lineage>
        <taxon>Eukaryota</taxon>
        <taxon>Metazoa</taxon>
        <taxon>Ecdysozoa</taxon>
        <taxon>Arthropoda</taxon>
        <taxon>Hexapoda</taxon>
        <taxon>Insecta</taxon>
        <taxon>Pterygota</taxon>
        <taxon>Neoptera</taxon>
        <taxon>Endopterygota</taxon>
        <taxon>Hymenoptera</taxon>
        <taxon>Apocrita</taxon>
        <taxon>Aculeata</taxon>
        <taxon>Apoidea</taxon>
        <taxon>Anthophila</taxon>
        <taxon>Apidae</taxon>
        <taxon>Melipona</taxon>
    </lineage>
</organism>
<accession>A0A0M8ZMS5</accession>
<proteinExistence type="predicted"/>